<evidence type="ECO:0000313" key="5">
    <source>
        <dbReference type="Proteomes" id="UP000006564"/>
    </source>
</evidence>
<proteinExistence type="predicted"/>
<evidence type="ECO:0000259" key="3">
    <source>
        <dbReference type="PROSITE" id="PS51253"/>
    </source>
</evidence>
<dbReference type="KEGG" id="aor:AO090020000451"/>
<dbReference type="InterPro" id="IPR006600">
    <property type="entry name" value="HTH_CenpB_DNA-bd_dom"/>
</dbReference>
<dbReference type="PANTHER" id="PTHR19303:SF62">
    <property type="entry name" value="HTH CENPB-TYPE DOMAIN-CONTAINING PROTEIN-RELATED"/>
    <property type="match status" value="1"/>
</dbReference>
<dbReference type="HOGENOM" id="CLU_013929_4_2_1"/>
<dbReference type="GO" id="GO:0005634">
    <property type="term" value="C:nucleus"/>
    <property type="evidence" value="ECO:0007669"/>
    <property type="project" value="TreeGrafter"/>
</dbReference>
<dbReference type="Pfam" id="PF03221">
    <property type="entry name" value="HTH_Tnp_Tc5"/>
    <property type="match status" value="1"/>
</dbReference>
<sequence>MKTVYEALRRLINVIGGAGRQARVFNIPRTTLQRRLSGYTFRTDTRANSHKMTSSEEESLKEWILSLDKRGAPPRPAHVREMANILLSKRDTTSPSTTVGEKWVYNFTKRTPELKACFARRYNYQRAKVNEAIQKYGIASSDIYNFDETGFAMGLIAAAKPGNREWVTAIECISSNGWALPSCIIFKGKVHMEAWYENDKIPSDWRIEISPNGWTSNEIGLRWLQNHFIPYITGRSVGKYRLLVLDGHDSYLTPQFDQICVENDIIPICSYGGLIESKMRCGFNHIDKLDFLEVYSQAHAATFTDSNIYSAFRATGLVPLSPERVFSQLTVQLKTPTPPGSRPSSRGSSAPKTPYTVKQLKKIYA</sequence>
<name>Q2U479_ASPOR</name>
<dbReference type="GeneID" id="5996855"/>
<feature type="domain" description="HTH CENPB-type" evidence="3">
    <location>
        <begin position="44"/>
        <end position="117"/>
    </location>
</feature>
<dbReference type="EMBL" id="AP007167">
    <property type="protein sequence ID" value="BAE63636.1"/>
    <property type="molecule type" value="Genomic_DNA"/>
</dbReference>
<dbReference type="GO" id="GO:0003677">
    <property type="term" value="F:DNA binding"/>
    <property type="evidence" value="ECO:0007669"/>
    <property type="project" value="UniProtKB-KW"/>
</dbReference>
<protein>
    <submittedName>
        <fullName evidence="4">DNA, SC020</fullName>
    </submittedName>
</protein>
<gene>
    <name evidence="4" type="ORF">AO090020000451</name>
</gene>
<dbReference type="InterPro" id="IPR050863">
    <property type="entry name" value="CenT-Element_Derived"/>
</dbReference>
<dbReference type="AlphaFoldDB" id="Q2U479"/>
<dbReference type="OMA" id="CVENDII"/>
<evidence type="ECO:0000256" key="2">
    <source>
        <dbReference type="SAM" id="MobiDB-lite"/>
    </source>
</evidence>
<dbReference type="EMBL" id="BA000054">
    <property type="protein sequence ID" value="BAE63636.1"/>
    <property type="molecule type" value="Genomic_DNA"/>
</dbReference>
<organism evidence="4 5">
    <name type="scientific">Aspergillus oryzae (strain ATCC 42149 / RIB 40)</name>
    <name type="common">Yellow koji mold</name>
    <dbReference type="NCBI Taxonomy" id="510516"/>
    <lineage>
        <taxon>Eukaryota</taxon>
        <taxon>Fungi</taxon>
        <taxon>Dikarya</taxon>
        <taxon>Ascomycota</taxon>
        <taxon>Pezizomycotina</taxon>
        <taxon>Eurotiomycetes</taxon>
        <taxon>Eurotiomycetidae</taxon>
        <taxon>Eurotiales</taxon>
        <taxon>Aspergillaceae</taxon>
        <taxon>Aspergillus</taxon>
        <taxon>Aspergillus subgen. Circumdati</taxon>
    </lineage>
</organism>
<dbReference type="InterPro" id="IPR004875">
    <property type="entry name" value="DDE_SF_endonuclease_dom"/>
</dbReference>
<dbReference type="Pfam" id="PF03184">
    <property type="entry name" value="DDE_1"/>
    <property type="match status" value="1"/>
</dbReference>
<evidence type="ECO:0000313" key="4">
    <source>
        <dbReference type="EMBL" id="BAE63636.1"/>
    </source>
</evidence>
<evidence type="ECO:0000256" key="1">
    <source>
        <dbReference type="ARBA" id="ARBA00023125"/>
    </source>
</evidence>
<dbReference type="RefSeq" id="XP_023092848.1">
    <property type="nucleotide sequence ID" value="XM_023237992.1"/>
</dbReference>
<dbReference type="PANTHER" id="PTHR19303">
    <property type="entry name" value="TRANSPOSON"/>
    <property type="match status" value="1"/>
</dbReference>
<accession>Q2U479</accession>
<keyword evidence="1" id="KW-0238">DNA-binding</keyword>
<feature type="region of interest" description="Disordered" evidence="2">
    <location>
        <begin position="333"/>
        <end position="355"/>
    </location>
</feature>
<reference evidence="4 5" key="1">
    <citation type="journal article" date="2005" name="Nature">
        <title>Genome sequencing and analysis of Aspergillus oryzae.</title>
        <authorList>
            <person name="Machida M."/>
            <person name="Asai K."/>
            <person name="Sano M."/>
            <person name="Tanaka T."/>
            <person name="Kumagai T."/>
            <person name="Terai G."/>
            <person name="Kusumoto K."/>
            <person name="Arima T."/>
            <person name="Akita O."/>
            <person name="Kashiwagi Y."/>
            <person name="Abe K."/>
            <person name="Gomi K."/>
            <person name="Horiuchi H."/>
            <person name="Kitamoto K."/>
            <person name="Kobayashi T."/>
            <person name="Takeuchi M."/>
            <person name="Denning D.W."/>
            <person name="Galagan J.E."/>
            <person name="Nierman W.C."/>
            <person name="Yu J."/>
            <person name="Archer D.B."/>
            <person name="Bennett J.W."/>
            <person name="Bhatnagar D."/>
            <person name="Cleveland T.E."/>
            <person name="Fedorova N.D."/>
            <person name="Gotoh O."/>
            <person name="Horikawa H."/>
            <person name="Hosoyama A."/>
            <person name="Ichinomiya M."/>
            <person name="Igarashi R."/>
            <person name="Iwashita K."/>
            <person name="Juvvadi P.R."/>
            <person name="Kato M."/>
            <person name="Kato Y."/>
            <person name="Kin T."/>
            <person name="Kokubun A."/>
            <person name="Maeda H."/>
            <person name="Maeyama N."/>
            <person name="Maruyama J."/>
            <person name="Nagasaki H."/>
            <person name="Nakajima T."/>
            <person name="Oda K."/>
            <person name="Okada K."/>
            <person name="Paulsen I."/>
            <person name="Sakamoto K."/>
            <person name="Sawano T."/>
            <person name="Takahashi M."/>
            <person name="Takase K."/>
            <person name="Terabayashi Y."/>
            <person name="Wortman J."/>
            <person name="Yamada O."/>
            <person name="Yamagata Y."/>
            <person name="Anazawa H."/>
            <person name="Hata Y."/>
            <person name="Koide Y."/>
            <person name="Komori T."/>
            <person name="Koyama Y."/>
            <person name="Minetoki T."/>
            <person name="Suharnan S."/>
            <person name="Tanaka A."/>
            <person name="Isono K."/>
            <person name="Kuhara S."/>
            <person name="Ogasawara N."/>
            <person name="Kikuchi H."/>
        </authorList>
    </citation>
    <scope>NUCLEOTIDE SEQUENCE [LARGE SCALE GENOMIC DNA]</scope>
    <source>
        <strain evidence="5">ATCC 42149 / RIB 40</strain>
    </source>
</reference>
<dbReference type="PROSITE" id="PS51253">
    <property type="entry name" value="HTH_CENPB"/>
    <property type="match status" value="1"/>
</dbReference>
<dbReference type="Proteomes" id="UP000006564">
    <property type="component" value="Chromosome 6"/>
</dbReference>
<keyword evidence="5" id="KW-1185">Reference proteome</keyword>
<dbReference type="VEuPathDB" id="FungiDB:AO090020000451"/>